<reference evidence="1 3" key="1">
    <citation type="journal article" date="2010" name="Science">
        <title>Plasticity of animal genome architecture unmasked by rapid evolution of a pelagic tunicate.</title>
        <authorList>
            <person name="Denoeud F."/>
            <person name="Henriet S."/>
            <person name="Mungpakdee S."/>
            <person name="Aury J.M."/>
            <person name="Da Silva C."/>
            <person name="Brinkmann H."/>
            <person name="Mikhaleva J."/>
            <person name="Olsen L.C."/>
            <person name="Jubin C."/>
            <person name="Canestro C."/>
            <person name="Bouquet J.M."/>
            <person name="Danks G."/>
            <person name="Poulain J."/>
            <person name="Campsteijn C."/>
            <person name="Adamski M."/>
            <person name="Cross I."/>
            <person name="Yadetie F."/>
            <person name="Muffato M."/>
            <person name="Louis A."/>
            <person name="Butcher S."/>
            <person name="Tsagkogeorga G."/>
            <person name="Konrad A."/>
            <person name="Singh S."/>
            <person name="Jensen M.F."/>
            <person name="Cong E.H."/>
            <person name="Eikeseth-Otteraa H."/>
            <person name="Noel B."/>
            <person name="Anthouard V."/>
            <person name="Porcel B.M."/>
            <person name="Kachouri-Lafond R."/>
            <person name="Nishino A."/>
            <person name="Ugolini M."/>
            <person name="Chourrout P."/>
            <person name="Nishida H."/>
            <person name="Aasland R."/>
            <person name="Huzurbazar S."/>
            <person name="Westhof E."/>
            <person name="Delsuc F."/>
            <person name="Lehrach H."/>
            <person name="Reinhardt R."/>
            <person name="Weissenbach J."/>
            <person name="Roy S.W."/>
            <person name="Artiguenave F."/>
            <person name="Postlethwait J.H."/>
            <person name="Manak J.R."/>
            <person name="Thompson E.M."/>
            <person name="Jaillon O."/>
            <person name="Du Pasquier L."/>
            <person name="Boudinot P."/>
            <person name="Liberles D.A."/>
            <person name="Volff J.N."/>
            <person name="Philippe H."/>
            <person name="Lenhard B."/>
            <person name="Roest Crollius H."/>
            <person name="Wincker P."/>
            <person name="Chourrout D."/>
        </authorList>
    </citation>
    <scope>NUCLEOTIDE SEQUENCE [LARGE SCALE GENOMIC DNA]</scope>
</reference>
<keyword evidence="3" id="KW-1185">Reference proteome</keyword>
<evidence type="ECO:0000313" key="3">
    <source>
        <dbReference type="Proteomes" id="UP000001307"/>
    </source>
</evidence>
<evidence type="ECO:0000313" key="2">
    <source>
        <dbReference type="EMBL" id="CBY42541.1"/>
    </source>
</evidence>
<dbReference type="Proteomes" id="UP000011014">
    <property type="component" value="Unassembled WGS sequence"/>
</dbReference>
<proteinExistence type="predicted"/>
<dbReference type="EMBL" id="FN657262">
    <property type="protein sequence ID" value="CBY42541.1"/>
    <property type="molecule type" value="Genomic_DNA"/>
</dbReference>
<dbReference type="EMBL" id="FN653021">
    <property type="protein sequence ID" value="CBY23570.1"/>
    <property type="molecule type" value="Genomic_DNA"/>
</dbReference>
<evidence type="ECO:0000313" key="1">
    <source>
        <dbReference type="EMBL" id="CBY23570.1"/>
    </source>
</evidence>
<gene>
    <name evidence="1" type="ORF">GSOID_T00016021001</name>
    <name evidence="2" type="ORF">GSOID_T00026239001</name>
</gene>
<dbReference type="Proteomes" id="UP000001307">
    <property type="component" value="Unassembled WGS sequence"/>
</dbReference>
<name>E4X190_OIKDI</name>
<organism evidence="1 3">
    <name type="scientific">Oikopleura dioica</name>
    <name type="common">Tunicate</name>
    <dbReference type="NCBI Taxonomy" id="34765"/>
    <lineage>
        <taxon>Eukaryota</taxon>
        <taxon>Metazoa</taxon>
        <taxon>Chordata</taxon>
        <taxon>Tunicata</taxon>
        <taxon>Appendicularia</taxon>
        <taxon>Copelata</taxon>
        <taxon>Oikopleuridae</taxon>
        <taxon>Oikopleura</taxon>
    </lineage>
</organism>
<dbReference type="AlphaFoldDB" id="E4X190"/>
<dbReference type="OrthoDB" id="10546101at2759"/>
<accession>E4X190</accession>
<sequence>MVKTADQLSSPISPTRRFFPILPTKIDGSADRIPADRKNCRRRSENADFADPKLPPCFTTNGSATTDSRNTLLNMEISALKEKVYHLEINMGTLLRKYNILESEISKMKNESPKDKINVLNSLHMLKAFQNGSKSYDLELERKENVTMMEGSWSFEYKLLESDPLLPSPPRSHILLSGDFKKAKLQAKSVTRRGKEITISEPHDYDQGSCLILTFAKHFTHKKLKLSIFLI</sequence>
<protein>
    <submittedName>
        <fullName evidence="1">Uncharacterized protein</fullName>
    </submittedName>
</protein>